<evidence type="ECO:0000256" key="14">
    <source>
        <dbReference type="ARBA" id="ARBA00034430"/>
    </source>
</evidence>
<keyword evidence="12 21" id="KW-0407">Ion channel</keyword>
<comment type="catalytic activity">
    <reaction evidence="14">
        <text>K(+)(in) = K(+)(out)</text>
        <dbReference type="Rhea" id="RHEA:29463"/>
        <dbReference type="ChEBI" id="CHEBI:29103"/>
    </reaction>
</comment>
<keyword evidence="9 16" id="KW-1133">Transmembrane helix</keyword>
<evidence type="ECO:0000256" key="6">
    <source>
        <dbReference type="ARBA" id="ARBA00022837"/>
    </source>
</evidence>
<evidence type="ECO:0000259" key="18">
    <source>
        <dbReference type="Pfam" id="PF07885"/>
    </source>
</evidence>
<keyword evidence="6" id="KW-0106">Calcium</keyword>
<feature type="domain" description="Ca2+-activated K+ channel Slowpoke-like C-terminal" evidence="19">
    <location>
        <begin position="985"/>
        <end position="1085"/>
    </location>
</feature>
<evidence type="ECO:0000256" key="3">
    <source>
        <dbReference type="ARBA" id="ARBA00022538"/>
    </source>
</evidence>
<feature type="domain" description="Calcium-activated potassium channel BK alpha subunit" evidence="17">
    <location>
        <begin position="459"/>
        <end position="545"/>
    </location>
</feature>
<dbReference type="Proteomes" id="UP000192578">
    <property type="component" value="Unassembled WGS sequence"/>
</dbReference>
<evidence type="ECO:0000313" key="22">
    <source>
        <dbReference type="Proteomes" id="UP000192578"/>
    </source>
</evidence>
<dbReference type="GO" id="GO:0034702">
    <property type="term" value="C:monoatomic ion channel complex"/>
    <property type="evidence" value="ECO:0007669"/>
    <property type="project" value="UniProtKB-KW"/>
</dbReference>
<dbReference type="Pfam" id="PF21014">
    <property type="entry name" value="Slowpoke_C"/>
    <property type="match status" value="1"/>
</dbReference>
<dbReference type="Pfam" id="PF03493">
    <property type="entry name" value="BK_channel_a"/>
    <property type="match status" value="1"/>
</dbReference>
<evidence type="ECO:0000256" key="16">
    <source>
        <dbReference type="SAM" id="Phobius"/>
    </source>
</evidence>
<feature type="transmembrane region" description="Helical" evidence="16">
    <location>
        <begin position="85"/>
        <end position="102"/>
    </location>
</feature>
<feature type="domain" description="RCK N-terminal" evidence="20">
    <location>
        <begin position="741"/>
        <end position="865"/>
    </location>
</feature>
<dbReference type="EMBL" id="MTYJ01000146">
    <property type="protein sequence ID" value="OQV12407.1"/>
    <property type="molecule type" value="Genomic_DNA"/>
</dbReference>
<feature type="transmembrane region" description="Helical" evidence="16">
    <location>
        <begin position="250"/>
        <end position="269"/>
    </location>
</feature>
<evidence type="ECO:0000259" key="17">
    <source>
        <dbReference type="Pfam" id="PF03493"/>
    </source>
</evidence>
<feature type="domain" description="Potassium channel" evidence="18">
    <location>
        <begin position="219"/>
        <end position="301"/>
    </location>
</feature>
<evidence type="ECO:0000259" key="20">
    <source>
        <dbReference type="Pfam" id="PF22614"/>
    </source>
</evidence>
<feature type="transmembrane region" description="Helical" evidence="16">
    <location>
        <begin position="281"/>
        <end position="302"/>
    </location>
</feature>
<evidence type="ECO:0000256" key="2">
    <source>
        <dbReference type="ARBA" id="ARBA00022448"/>
    </source>
</evidence>
<keyword evidence="8" id="KW-0630">Potassium</keyword>
<protein>
    <recommendedName>
        <fullName evidence="13">BK channel</fullName>
    </recommendedName>
</protein>
<keyword evidence="11 16" id="KW-0472">Membrane</keyword>
<dbReference type="GO" id="GO:0060072">
    <property type="term" value="F:large conductance calcium-activated potassium channel activity"/>
    <property type="evidence" value="ECO:0007669"/>
    <property type="project" value="TreeGrafter"/>
</dbReference>
<evidence type="ECO:0000259" key="19">
    <source>
        <dbReference type="Pfam" id="PF21014"/>
    </source>
</evidence>
<evidence type="ECO:0000256" key="8">
    <source>
        <dbReference type="ARBA" id="ARBA00022958"/>
    </source>
</evidence>
<proteinExistence type="predicted"/>
<dbReference type="InterPro" id="IPR048735">
    <property type="entry name" value="Slowpoke-like_C"/>
</dbReference>
<keyword evidence="10" id="KW-0406">Ion transport</keyword>
<dbReference type="PANTHER" id="PTHR10027">
    <property type="entry name" value="CALCIUM-ACTIVATED POTASSIUM CHANNEL ALPHA CHAIN"/>
    <property type="match status" value="1"/>
</dbReference>
<evidence type="ECO:0000313" key="21">
    <source>
        <dbReference type="EMBL" id="OQV12407.1"/>
    </source>
</evidence>
<dbReference type="Gene3D" id="3.40.50.720">
    <property type="entry name" value="NAD(P)-binding Rossmann-like Domain"/>
    <property type="match status" value="1"/>
</dbReference>
<gene>
    <name evidence="21" type="ORF">BV898_13358</name>
</gene>
<keyword evidence="3" id="KW-0633">Potassium transport</keyword>
<dbReference type="FunFam" id="1.10.287.70:FF:000015">
    <property type="entry name" value="Calcium-activated potassium channel subunit alpha-1 isoform X7"/>
    <property type="match status" value="1"/>
</dbReference>
<dbReference type="InterPro" id="IPR003148">
    <property type="entry name" value="RCK_N"/>
</dbReference>
<evidence type="ECO:0000256" key="4">
    <source>
        <dbReference type="ARBA" id="ARBA00022692"/>
    </source>
</evidence>
<evidence type="ECO:0000256" key="7">
    <source>
        <dbReference type="ARBA" id="ARBA00022882"/>
    </source>
</evidence>
<keyword evidence="2" id="KW-0813">Transport</keyword>
<evidence type="ECO:0000256" key="1">
    <source>
        <dbReference type="ARBA" id="ARBA00004141"/>
    </source>
</evidence>
<dbReference type="OrthoDB" id="257992at2759"/>
<keyword evidence="22" id="KW-1185">Reference proteome</keyword>
<feature type="transmembrane region" description="Helical" evidence="16">
    <location>
        <begin position="210"/>
        <end position="230"/>
    </location>
</feature>
<evidence type="ECO:0000256" key="12">
    <source>
        <dbReference type="ARBA" id="ARBA00023303"/>
    </source>
</evidence>
<dbReference type="SUPFAM" id="SSF81324">
    <property type="entry name" value="Voltage-gated potassium channels"/>
    <property type="match status" value="1"/>
</dbReference>
<sequence length="1094" mass="123324">MISTERVPCRSLHGQFNERRWGYFLLASAAMPVAILIPLLIWNAAQKIRDHMAGPDAPRKRKNWQARINVAISQIVSDQTTTGQILKLFGFIVSVGSLAIYLDETSRPCLDTELCHQAWTTNVFWLVDMNFNSYLLVYYLLRLLATHQKLRFMVQPTSFADYFNIPCSFLAIFLNRNWFGLRFLRVINLVWATDLLHRWRILKNMAQVQLMRLGIVILVFIVSGGGAFLVLECGGDFWDAEGTHVENMTIWDYAYFSVVTISTVGYGDISARTTMGRVFSTLFIFVCVIYLATLMSSVAHLLPAPQRYPQSDRNLNFNHVIVCGHVTSEMANQFLSDFYDDAKTKGSDKIQVVFLHPKEPDDGFVVLLNNYQSCVEYIKGSPLNDADLERARALNASVCLVFANLRASDPDADDAATVLRVLSIKNFCPTIKVQVSVIKTSTLNFLRKYPSINLRKGDVIFCFKNLKNGLIGINCRVPGSATILSDLIAARSPAETWPDNCPELYALGRKMKPFSVPLSSSFWGLNFKEVTAICYRKLKILLIGVYETFEDSGEQSNFIPNPGPSFVITEMCRGQIICATSRESARATFYCDKCHPDVNPDKIRKCHCRRWKRKTKVVVPTVLVHGPTKGQRLSLEYSNRGDLNMGSRKSCFAESQNKKFFADRRDSFSTRDKLQLPRKSVSEAVMEQYKRSVSEPGTRTLQLAPEVVKPQFDSTGMFWWCPPQNFENIRMTLQQAAVREFADHVLICMLATGQSPASGIHDIILPLRSSVLKYSELKEIVILGDPEVIRPEWHFICTTPKIFIVEGNATIPAAVRACYINRCQTCVILSGGISATKIDTSEDTVLADRDVIVTTLNVKAMDFSSEGFDGLMDSLSGRKFPYEHGINIPMISSLEYERSVRFLSQDRNYLDFRYTFAHMSGSVVVSTALDSMMTSMFYNPGLAMSFTQLIYGGESTDFERAFAEGVGLVGGETDEDVDEDGDADRDEETEERASSAGSSSRRMKVQLKLMSMKSEQFDRLEGLTYADLWSYALVHYEMICLGLYLLERDTDEKPVKKSHRGKRYVASNPPGHVRLHASDEVYVLMPSVIIQADS</sequence>
<evidence type="ECO:0000256" key="11">
    <source>
        <dbReference type="ARBA" id="ARBA00023136"/>
    </source>
</evidence>
<feature type="transmembrane region" description="Helical" evidence="16">
    <location>
        <begin position="21"/>
        <end position="42"/>
    </location>
</feature>
<feature type="transmembrane region" description="Helical" evidence="16">
    <location>
        <begin position="122"/>
        <end position="141"/>
    </location>
</feature>
<keyword evidence="4 16" id="KW-0812">Transmembrane</keyword>
<evidence type="ECO:0000256" key="13">
    <source>
        <dbReference type="ARBA" id="ARBA00029579"/>
    </source>
</evidence>
<dbReference type="InterPro" id="IPR047871">
    <property type="entry name" value="K_chnl_Slo-like"/>
</dbReference>
<organism evidence="21 22">
    <name type="scientific">Hypsibius exemplaris</name>
    <name type="common">Freshwater tardigrade</name>
    <dbReference type="NCBI Taxonomy" id="2072580"/>
    <lineage>
        <taxon>Eukaryota</taxon>
        <taxon>Metazoa</taxon>
        <taxon>Ecdysozoa</taxon>
        <taxon>Tardigrada</taxon>
        <taxon>Eutardigrada</taxon>
        <taxon>Parachela</taxon>
        <taxon>Hypsibioidea</taxon>
        <taxon>Hypsibiidae</taxon>
        <taxon>Hypsibius</taxon>
    </lineage>
</organism>
<dbReference type="Pfam" id="PF07885">
    <property type="entry name" value="Ion_trans_2"/>
    <property type="match status" value="1"/>
</dbReference>
<comment type="subcellular location">
    <subcellularLocation>
        <location evidence="1">Membrane</location>
        <topology evidence="1">Multi-pass membrane protein</topology>
    </subcellularLocation>
</comment>
<feature type="domain" description="RCK N-terminal" evidence="20">
    <location>
        <begin position="318"/>
        <end position="433"/>
    </location>
</feature>
<dbReference type="Gene3D" id="1.10.287.70">
    <property type="match status" value="1"/>
</dbReference>
<evidence type="ECO:0000256" key="10">
    <source>
        <dbReference type="ARBA" id="ARBA00023065"/>
    </source>
</evidence>
<dbReference type="InterPro" id="IPR003929">
    <property type="entry name" value="K_chnl_BK_asu"/>
</dbReference>
<comment type="caution">
    <text evidence="21">The sequence shown here is derived from an EMBL/GenBank/DDBJ whole genome shotgun (WGS) entry which is preliminary data.</text>
</comment>
<evidence type="ECO:0000256" key="9">
    <source>
        <dbReference type="ARBA" id="ARBA00022989"/>
    </source>
</evidence>
<dbReference type="AlphaFoldDB" id="A0A1W0WB55"/>
<dbReference type="PRINTS" id="PR01449">
    <property type="entry name" value="BKCHANNELA"/>
</dbReference>
<evidence type="ECO:0000256" key="5">
    <source>
        <dbReference type="ARBA" id="ARBA00022826"/>
    </source>
</evidence>
<feature type="compositionally biased region" description="Acidic residues" evidence="15">
    <location>
        <begin position="972"/>
        <end position="990"/>
    </location>
</feature>
<accession>A0A1W0WB55</accession>
<keyword evidence="5" id="KW-0631">Potassium channel</keyword>
<reference evidence="22" key="1">
    <citation type="submission" date="2017-01" db="EMBL/GenBank/DDBJ databases">
        <title>Comparative genomics of anhydrobiosis in the tardigrade Hypsibius dujardini.</title>
        <authorList>
            <person name="Yoshida Y."/>
            <person name="Koutsovoulos G."/>
            <person name="Laetsch D."/>
            <person name="Stevens L."/>
            <person name="Kumar S."/>
            <person name="Horikawa D."/>
            <person name="Ishino K."/>
            <person name="Komine S."/>
            <person name="Tomita M."/>
            <person name="Blaxter M."/>
            <person name="Arakawa K."/>
        </authorList>
    </citation>
    <scope>NUCLEOTIDE SEQUENCE [LARGE SCALE GENOMIC DNA]</scope>
    <source>
        <strain evidence="22">Z151</strain>
    </source>
</reference>
<keyword evidence="7" id="KW-0851">Voltage-gated channel</keyword>
<dbReference type="PANTHER" id="PTHR10027:SF33">
    <property type="entry name" value="CALCIUM-ACTIVATED POTASSIUM CHANNEL SUBUNIT ALPHA-1-RELATED"/>
    <property type="match status" value="1"/>
</dbReference>
<dbReference type="InterPro" id="IPR013099">
    <property type="entry name" value="K_chnl_dom"/>
</dbReference>
<evidence type="ECO:0000256" key="15">
    <source>
        <dbReference type="SAM" id="MobiDB-lite"/>
    </source>
</evidence>
<name>A0A1W0WB55_HYPEX</name>
<dbReference type="Pfam" id="PF22614">
    <property type="entry name" value="Slo-like_RCK"/>
    <property type="match status" value="2"/>
</dbReference>
<feature type="region of interest" description="Disordered" evidence="15">
    <location>
        <begin position="970"/>
        <end position="1001"/>
    </location>
</feature>